<gene>
    <name evidence="6" type="primary">MED17</name>
    <name evidence="7" type="ORF">Dsin_015588</name>
</gene>
<comment type="subcellular location">
    <subcellularLocation>
        <location evidence="1 6">Nucleus</location>
    </subcellularLocation>
</comment>
<keyword evidence="3 6" id="KW-0805">Transcription regulation</keyword>
<keyword evidence="8" id="KW-1185">Reference proteome</keyword>
<dbReference type="GO" id="GO:0006357">
    <property type="term" value="P:regulation of transcription by RNA polymerase II"/>
    <property type="evidence" value="ECO:0007669"/>
    <property type="project" value="InterPro"/>
</dbReference>
<dbReference type="PANTHER" id="PTHR13114:SF7">
    <property type="entry name" value="MEDIATOR OF RNA POLYMERASE II TRANSCRIPTION SUBUNIT 17"/>
    <property type="match status" value="1"/>
</dbReference>
<evidence type="ECO:0000256" key="1">
    <source>
        <dbReference type="ARBA" id="ARBA00004123"/>
    </source>
</evidence>
<reference evidence="7" key="1">
    <citation type="journal article" date="2023" name="Plant J.">
        <title>Genome sequences and population genomics provide insights into the demographic history, inbreeding, and mutation load of two 'living fossil' tree species of Dipteronia.</title>
        <authorList>
            <person name="Feng Y."/>
            <person name="Comes H.P."/>
            <person name="Chen J."/>
            <person name="Zhu S."/>
            <person name="Lu R."/>
            <person name="Zhang X."/>
            <person name="Li P."/>
            <person name="Qiu J."/>
            <person name="Olsen K.M."/>
            <person name="Qiu Y."/>
        </authorList>
    </citation>
    <scope>NUCLEOTIDE SEQUENCE</scope>
    <source>
        <strain evidence="7">NBL</strain>
    </source>
</reference>
<dbReference type="PANTHER" id="PTHR13114">
    <property type="entry name" value="MEDIATOR OF RNA POLYMERASE II TRANSCRIPTION SUBUNIT 17"/>
    <property type="match status" value="1"/>
</dbReference>
<name>A0AAE0ACR2_9ROSI</name>
<dbReference type="GO" id="GO:0070847">
    <property type="term" value="C:core mediator complex"/>
    <property type="evidence" value="ECO:0007669"/>
    <property type="project" value="TreeGrafter"/>
</dbReference>
<dbReference type="GO" id="GO:0003712">
    <property type="term" value="F:transcription coregulator activity"/>
    <property type="evidence" value="ECO:0007669"/>
    <property type="project" value="InterPro"/>
</dbReference>
<dbReference type="AlphaFoldDB" id="A0AAE0ACR2"/>
<dbReference type="InterPro" id="IPR019313">
    <property type="entry name" value="Mediator_Med17"/>
</dbReference>
<sequence>MDGKLEISLDKLPVKRLDSIEENGAERFPPDVEYDEKRVSLIRRIDFAWALEKDDNKKQKKSSKESSSSASTPWQWQSMVENLQLAHQELSVIIDLINTVEANDAVTVASMTRPKPLPNEVLSELAVSAATKLQCYRRLGKYFRQSAKSLEQQIAREARFYGALIRLQQNWKVKRQRVAVSASGNEGFTIDLFDSSLYDSATVIRPSSLSTIRIDHDLAGMLAINLPPKSCRSLRFSFLGVHSCDNPKESHEVKTYCSTQPSAEKESASDDQCVRGTHSLLREVHQAIFYEQVFDIVNREAVNQSLGVNVTGMRENYLQLGIGQGTSVFISLIPSSQGDQTVDSSDTQNVESSVLPLDTLDGIKLPEEKDDILKKRQSYPNCVSYEIYLQQIFHEHLYARAKSKPISSGTRVSVQATKDGSSLLGHFCMSLAHRIFSNKVYMEVENVVCRVPYLHLVSHPTWHSRTSSWTLFLKVPRSILYAGSQPQTSEIHEMKNVGKSQFRTKIVVNDDRINIEGEGTPNVVGLFNERSEDTCSMNRYDCDLVDLPVMILQQVASQVIRWLHEEALMVGIKANRDFLSLSFELEQGETVSLVAHVDPEDIRGCISWWLVMEDGFAEERKLRTGISDGASDYKKFLGPLSLDVLYSTLMDLVSLCGGGSH</sequence>
<accession>A0AAE0ACR2</accession>
<comment type="function">
    <text evidence="6">Component of the Mediator complex, a coactivator involved in the regulated transcription of nearly all RNA polymerase II-dependent genes. Mediator functions as a bridge to convey information from gene-specific regulatory proteins to the basal RNA polymerase II transcription machinery. Mediator is recruited to promoters by direct interactions with regulatory proteins and serves as a scaffold for the assembly of a functional preinitiation complex with RNA polymerase II and the general transcription factors.</text>
</comment>
<proteinExistence type="inferred from homology"/>
<keyword evidence="4 6" id="KW-0804">Transcription</keyword>
<evidence type="ECO:0000313" key="7">
    <source>
        <dbReference type="EMBL" id="KAK3210882.1"/>
    </source>
</evidence>
<evidence type="ECO:0000256" key="6">
    <source>
        <dbReference type="RuleBase" id="RU364140"/>
    </source>
</evidence>
<keyword evidence="6" id="KW-0010">Activator</keyword>
<comment type="caution">
    <text evidence="7">The sequence shown here is derived from an EMBL/GenBank/DDBJ whole genome shotgun (WGS) entry which is preliminary data.</text>
</comment>
<evidence type="ECO:0000256" key="4">
    <source>
        <dbReference type="ARBA" id="ARBA00023163"/>
    </source>
</evidence>
<organism evidence="7 8">
    <name type="scientific">Dipteronia sinensis</name>
    <dbReference type="NCBI Taxonomy" id="43782"/>
    <lineage>
        <taxon>Eukaryota</taxon>
        <taxon>Viridiplantae</taxon>
        <taxon>Streptophyta</taxon>
        <taxon>Embryophyta</taxon>
        <taxon>Tracheophyta</taxon>
        <taxon>Spermatophyta</taxon>
        <taxon>Magnoliopsida</taxon>
        <taxon>eudicotyledons</taxon>
        <taxon>Gunneridae</taxon>
        <taxon>Pentapetalae</taxon>
        <taxon>rosids</taxon>
        <taxon>malvids</taxon>
        <taxon>Sapindales</taxon>
        <taxon>Sapindaceae</taxon>
        <taxon>Hippocastanoideae</taxon>
        <taxon>Acereae</taxon>
        <taxon>Dipteronia</taxon>
    </lineage>
</organism>
<dbReference type="GO" id="GO:0016592">
    <property type="term" value="C:mediator complex"/>
    <property type="evidence" value="ECO:0007669"/>
    <property type="project" value="InterPro"/>
</dbReference>
<dbReference type="Proteomes" id="UP001281410">
    <property type="component" value="Unassembled WGS sequence"/>
</dbReference>
<dbReference type="Pfam" id="PF10156">
    <property type="entry name" value="Med17"/>
    <property type="match status" value="1"/>
</dbReference>
<comment type="subunit">
    <text evidence="6">Component of the Mediator complex.</text>
</comment>
<protein>
    <recommendedName>
        <fullName evidence="6">Mediator of RNA polymerase II transcription subunit 17</fullName>
    </recommendedName>
    <alternativeName>
        <fullName evidence="6">Mediator complex subunit 17</fullName>
    </alternativeName>
</protein>
<evidence type="ECO:0000313" key="8">
    <source>
        <dbReference type="Proteomes" id="UP001281410"/>
    </source>
</evidence>
<keyword evidence="5 6" id="KW-0539">Nucleus</keyword>
<evidence type="ECO:0000256" key="5">
    <source>
        <dbReference type="ARBA" id="ARBA00023242"/>
    </source>
</evidence>
<evidence type="ECO:0000256" key="2">
    <source>
        <dbReference type="ARBA" id="ARBA00005635"/>
    </source>
</evidence>
<comment type="similarity">
    <text evidence="2 6">Belongs to the Mediator complex subunit 17 family.</text>
</comment>
<evidence type="ECO:0000256" key="3">
    <source>
        <dbReference type="ARBA" id="ARBA00023015"/>
    </source>
</evidence>
<dbReference type="EMBL" id="JANJYJ010000005">
    <property type="protein sequence ID" value="KAK3210882.1"/>
    <property type="molecule type" value="Genomic_DNA"/>
</dbReference>